<evidence type="ECO:0000256" key="1">
    <source>
        <dbReference type="SAM" id="Phobius"/>
    </source>
</evidence>
<reference evidence="2 3" key="1">
    <citation type="journal article" date="2020" name="ISME J.">
        <title>Uncovering the hidden diversity of litter-decomposition mechanisms in mushroom-forming fungi.</title>
        <authorList>
            <person name="Floudas D."/>
            <person name="Bentzer J."/>
            <person name="Ahren D."/>
            <person name="Johansson T."/>
            <person name="Persson P."/>
            <person name="Tunlid A."/>
        </authorList>
    </citation>
    <scope>NUCLEOTIDE SEQUENCE [LARGE SCALE GENOMIC DNA]</scope>
    <source>
        <strain evidence="2 3">CBS 406.79</strain>
    </source>
</reference>
<protein>
    <submittedName>
        <fullName evidence="2">Uncharacterized protein</fullName>
    </submittedName>
</protein>
<dbReference type="EMBL" id="JAACJN010000228">
    <property type="protein sequence ID" value="KAF5358851.1"/>
    <property type="molecule type" value="Genomic_DNA"/>
</dbReference>
<proteinExistence type="predicted"/>
<gene>
    <name evidence="2" type="ORF">D9757_013950</name>
</gene>
<name>A0A8H5LIQ8_9AGAR</name>
<organism evidence="2 3">
    <name type="scientific">Collybiopsis confluens</name>
    <dbReference type="NCBI Taxonomy" id="2823264"/>
    <lineage>
        <taxon>Eukaryota</taxon>
        <taxon>Fungi</taxon>
        <taxon>Dikarya</taxon>
        <taxon>Basidiomycota</taxon>
        <taxon>Agaricomycotina</taxon>
        <taxon>Agaricomycetes</taxon>
        <taxon>Agaricomycetidae</taxon>
        <taxon>Agaricales</taxon>
        <taxon>Marasmiineae</taxon>
        <taxon>Omphalotaceae</taxon>
        <taxon>Collybiopsis</taxon>
    </lineage>
</organism>
<evidence type="ECO:0000313" key="2">
    <source>
        <dbReference type="EMBL" id="KAF5358851.1"/>
    </source>
</evidence>
<keyword evidence="3" id="KW-1185">Reference proteome</keyword>
<dbReference type="AlphaFoldDB" id="A0A8H5LIQ8"/>
<keyword evidence="1" id="KW-1133">Transmembrane helix</keyword>
<comment type="caution">
    <text evidence="2">The sequence shown here is derived from an EMBL/GenBank/DDBJ whole genome shotgun (WGS) entry which is preliminary data.</text>
</comment>
<feature type="transmembrane region" description="Helical" evidence="1">
    <location>
        <begin position="173"/>
        <end position="195"/>
    </location>
</feature>
<evidence type="ECO:0000313" key="3">
    <source>
        <dbReference type="Proteomes" id="UP000518752"/>
    </source>
</evidence>
<dbReference type="Proteomes" id="UP000518752">
    <property type="component" value="Unassembled WGS sequence"/>
</dbReference>
<accession>A0A8H5LIQ8</accession>
<sequence length="269" mass="28269">MEQSSQASVVPSFKAGSSDFLTFVLTVTPLVHDYAASAPPPPSSDTDLIMITSFMLDATSFPFTTVPVAPVRTSSVTVFPVPEDGQSAATSTTSTTFTSASTVTSPPNTWQSAGFDSVVTTTSTSSFTATSDGHLITGTTLVPFTTTLTSMLLYAAQSSAATAIQLSGNKSTLIPAIVGSLVGALAFGVGIFLYLRCRSRLRQRAFHRMTPSIDIEESAAAQPTRQLARLEKLAPEEAVNLDEPSTTRNSANLCNSSKLNNSGIQITRV</sequence>
<keyword evidence="1" id="KW-0812">Transmembrane</keyword>
<keyword evidence="1" id="KW-0472">Membrane</keyword>